<dbReference type="AlphaFoldDB" id="A0A5B0QN42"/>
<accession>A0A5B0QN42</accession>
<dbReference type="Proteomes" id="UP000324748">
    <property type="component" value="Unassembled WGS sequence"/>
</dbReference>
<name>A0A5B0QN42_PUCGR</name>
<evidence type="ECO:0000313" key="2">
    <source>
        <dbReference type="EMBL" id="KAA1114559.1"/>
    </source>
</evidence>
<proteinExistence type="predicted"/>
<comment type="caution">
    <text evidence="2">The sequence shown here is derived from an EMBL/GenBank/DDBJ whole genome shotgun (WGS) entry which is preliminary data.</text>
</comment>
<keyword evidence="3" id="KW-1185">Reference proteome</keyword>
<gene>
    <name evidence="2" type="ORF">PGT21_013670</name>
</gene>
<keyword evidence="1" id="KW-0732">Signal</keyword>
<protein>
    <submittedName>
        <fullName evidence="2">Uncharacterized protein</fullName>
    </submittedName>
</protein>
<sequence>MRSILFLAIISLSLCQLGLGEPPVTLIKTLPTNIPCSYNDKCTCTVHIQYFSNGSTKQLPGETEVSCEHQPLRRAL</sequence>
<evidence type="ECO:0000313" key="3">
    <source>
        <dbReference type="Proteomes" id="UP000324748"/>
    </source>
</evidence>
<evidence type="ECO:0000256" key="1">
    <source>
        <dbReference type="SAM" id="SignalP"/>
    </source>
</evidence>
<organism evidence="2 3">
    <name type="scientific">Puccinia graminis f. sp. tritici</name>
    <dbReference type="NCBI Taxonomy" id="56615"/>
    <lineage>
        <taxon>Eukaryota</taxon>
        <taxon>Fungi</taxon>
        <taxon>Dikarya</taxon>
        <taxon>Basidiomycota</taxon>
        <taxon>Pucciniomycotina</taxon>
        <taxon>Pucciniomycetes</taxon>
        <taxon>Pucciniales</taxon>
        <taxon>Pucciniaceae</taxon>
        <taxon>Puccinia</taxon>
    </lineage>
</organism>
<feature type="signal peptide" evidence="1">
    <location>
        <begin position="1"/>
        <end position="20"/>
    </location>
</feature>
<dbReference type="EMBL" id="VSWC01000014">
    <property type="protein sequence ID" value="KAA1114559.1"/>
    <property type="molecule type" value="Genomic_DNA"/>
</dbReference>
<feature type="chain" id="PRO_5022704877" evidence="1">
    <location>
        <begin position="21"/>
        <end position="76"/>
    </location>
</feature>
<reference evidence="2 3" key="1">
    <citation type="submission" date="2019-05" db="EMBL/GenBank/DDBJ databases">
        <title>Emergence of the Ug99 lineage of the wheat stem rust pathogen through somatic hybridization.</title>
        <authorList>
            <person name="Li F."/>
            <person name="Upadhyaya N.M."/>
            <person name="Sperschneider J."/>
            <person name="Matny O."/>
            <person name="Nguyen-Phuc H."/>
            <person name="Mago R."/>
            <person name="Raley C."/>
            <person name="Miller M.E."/>
            <person name="Silverstein K.A.T."/>
            <person name="Henningsen E."/>
            <person name="Hirsch C.D."/>
            <person name="Visser B."/>
            <person name="Pretorius Z.A."/>
            <person name="Steffenson B.J."/>
            <person name="Schwessinger B."/>
            <person name="Dodds P.N."/>
            <person name="Figueroa M."/>
        </authorList>
    </citation>
    <scope>NUCLEOTIDE SEQUENCE [LARGE SCALE GENOMIC DNA]</scope>
    <source>
        <strain evidence="2">21-0</strain>
    </source>
</reference>